<gene>
    <name evidence="2" type="ORF">Esi_0131_0008</name>
</gene>
<dbReference type="Proteomes" id="UP000002630">
    <property type="component" value="Linkage Group LG11"/>
</dbReference>
<dbReference type="InParanoid" id="D8LEG1"/>
<reference evidence="2 3" key="1">
    <citation type="journal article" date="2010" name="Nature">
        <title>The Ectocarpus genome and the independent evolution of multicellularity in brown algae.</title>
        <authorList>
            <person name="Cock J.M."/>
            <person name="Sterck L."/>
            <person name="Rouze P."/>
            <person name="Scornet D."/>
            <person name="Allen A.E."/>
            <person name="Amoutzias G."/>
            <person name="Anthouard V."/>
            <person name="Artiguenave F."/>
            <person name="Aury J.M."/>
            <person name="Badger J.H."/>
            <person name="Beszteri B."/>
            <person name="Billiau K."/>
            <person name="Bonnet E."/>
            <person name="Bothwell J.H."/>
            <person name="Bowler C."/>
            <person name="Boyen C."/>
            <person name="Brownlee C."/>
            <person name="Carrano C.J."/>
            <person name="Charrier B."/>
            <person name="Cho G.Y."/>
            <person name="Coelho S.M."/>
            <person name="Collen J."/>
            <person name="Corre E."/>
            <person name="Da Silva C."/>
            <person name="Delage L."/>
            <person name="Delaroque N."/>
            <person name="Dittami S.M."/>
            <person name="Doulbeau S."/>
            <person name="Elias M."/>
            <person name="Farnham G."/>
            <person name="Gachon C.M."/>
            <person name="Gschloessl B."/>
            <person name="Heesch S."/>
            <person name="Jabbari K."/>
            <person name="Jubin C."/>
            <person name="Kawai H."/>
            <person name="Kimura K."/>
            <person name="Kloareg B."/>
            <person name="Kupper F.C."/>
            <person name="Lang D."/>
            <person name="Le Bail A."/>
            <person name="Leblanc C."/>
            <person name="Lerouge P."/>
            <person name="Lohr M."/>
            <person name="Lopez P.J."/>
            <person name="Martens C."/>
            <person name="Maumus F."/>
            <person name="Michel G."/>
            <person name="Miranda-Saavedra D."/>
            <person name="Morales J."/>
            <person name="Moreau H."/>
            <person name="Motomura T."/>
            <person name="Nagasato C."/>
            <person name="Napoli C.A."/>
            <person name="Nelson D.R."/>
            <person name="Nyvall-Collen P."/>
            <person name="Peters A.F."/>
            <person name="Pommier C."/>
            <person name="Potin P."/>
            <person name="Poulain J."/>
            <person name="Quesneville H."/>
            <person name="Read B."/>
            <person name="Rensing S.A."/>
            <person name="Ritter A."/>
            <person name="Rousvoal S."/>
            <person name="Samanta M."/>
            <person name="Samson G."/>
            <person name="Schroeder D.C."/>
            <person name="Segurens B."/>
            <person name="Strittmatter M."/>
            <person name="Tonon T."/>
            <person name="Tregear J.W."/>
            <person name="Valentin K."/>
            <person name="von Dassow P."/>
            <person name="Yamagishi T."/>
            <person name="Van de Peer Y."/>
            <person name="Wincker P."/>
        </authorList>
    </citation>
    <scope>NUCLEOTIDE SEQUENCE [LARGE SCALE GENOMIC DNA]</scope>
    <source>
        <strain evidence="3">Ec32 / CCAP1310/4</strain>
    </source>
</reference>
<dbReference type="AlphaFoldDB" id="D8LEG1"/>
<protein>
    <submittedName>
        <fullName evidence="2">Uncharacterized protein</fullName>
    </submittedName>
</protein>
<evidence type="ECO:0000313" key="3">
    <source>
        <dbReference type="Proteomes" id="UP000002630"/>
    </source>
</evidence>
<name>D8LEG1_ECTSI</name>
<evidence type="ECO:0000313" key="2">
    <source>
        <dbReference type="EMBL" id="CBN80204.1"/>
    </source>
</evidence>
<accession>D8LEG1</accession>
<keyword evidence="3" id="KW-1185">Reference proteome</keyword>
<sequence>MAQDTHELLYGELRRRHRTIAGLGRKDLVTLSARVLSRALKTEAKKEVGRMLVHQTWPTFEPVVRSYLALFVECALQEPQIEFDEAAGKEEPFDPEKHRPLASFSADASPRERGPGLQIDSDTLEPGFETDDDSVESGSDVANNNNSSPRPCCVVFPAVIASITRWPPSKAAKSGVILY</sequence>
<dbReference type="OrthoDB" id="10459297at2759"/>
<dbReference type="EMBL" id="FN649736">
    <property type="protein sequence ID" value="CBN80204.1"/>
    <property type="molecule type" value="Genomic_DNA"/>
</dbReference>
<proteinExistence type="predicted"/>
<organism evidence="2 3">
    <name type="scientific">Ectocarpus siliculosus</name>
    <name type="common">Brown alga</name>
    <name type="synonym">Conferva siliculosa</name>
    <dbReference type="NCBI Taxonomy" id="2880"/>
    <lineage>
        <taxon>Eukaryota</taxon>
        <taxon>Sar</taxon>
        <taxon>Stramenopiles</taxon>
        <taxon>Ochrophyta</taxon>
        <taxon>PX clade</taxon>
        <taxon>Phaeophyceae</taxon>
        <taxon>Ectocarpales</taxon>
        <taxon>Ectocarpaceae</taxon>
        <taxon>Ectocarpus</taxon>
    </lineage>
</organism>
<feature type="region of interest" description="Disordered" evidence="1">
    <location>
        <begin position="83"/>
        <end position="146"/>
    </location>
</feature>
<feature type="compositionally biased region" description="Basic and acidic residues" evidence="1">
    <location>
        <begin position="86"/>
        <end position="99"/>
    </location>
</feature>
<feature type="compositionally biased region" description="Polar residues" evidence="1">
    <location>
        <begin position="136"/>
        <end position="146"/>
    </location>
</feature>
<dbReference type="EMBL" id="FN647946">
    <property type="protein sequence ID" value="CBN80204.1"/>
    <property type="molecule type" value="Genomic_DNA"/>
</dbReference>
<evidence type="ECO:0000256" key="1">
    <source>
        <dbReference type="SAM" id="MobiDB-lite"/>
    </source>
</evidence>